<evidence type="ECO:0000313" key="2">
    <source>
        <dbReference type="EMBL" id="KIM68974.1"/>
    </source>
</evidence>
<dbReference type="AlphaFoldDB" id="A0A0C3EL86"/>
<gene>
    <name evidence="2" type="ORF">SCLCIDRAFT_1208382</name>
</gene>
<dbReference type="InterPro" id="IPR025662">
    <property type="entry name" value="Sigma_54_int_dom_ATP-bd_1"/>
</dbReference>
<dbReference type="SUPFAM" id="SSF52540">
    <property type="entry name" value="P-loop containing nucleoside triphosphate hydrolases"/>
    <property type="match status" value="1"/>
</dbReference>
<dbReference type="OrthoDB" id="8954335at2759"/>
<dbReference type="EMBL" id="KN822007">
    <property type="protein sequence ID" value="KIM68974.1"/>
    <property type="molecule type" value="Genomic_DNA"/>
</dbReference>
<dbReference type="Proteomes" id="UP000053989">
    <property type="component" value="Unassembled WGS sequence"/>
</dbReference>
<dbReference type="Gene3D" id="3.40.50.300">
    <property type="entry name" value="P-loop containing nucleotide triphosphate hydrolases"/>
    <property type="match status" value="1"/>
</dbReference>
<protein>
    <recommendedName>
        <fullName evidence="1">G domain-containing protein</fullName>
    </recommendedName>
</protein>
<dbReference type="InParanoid" id="A0A0C3EL86"/>
<accession>A0A0C3EL86</accession>
<feature type="domain" description="G" evidence="1">
    <location>
        <begin position="26"/>
        <end position="150"/>
    </location>
</feature>
<proteinExistence type="predicted"/>
<dbReference type="HOGENOM" id="CLU_050405_1_1_1"/>
<dbReference type="InterPro" id="IPR006073">
    <property type="entry name" value="GTP-bd"/>
</dbReference>
<sequence length="225" mass="25263">MLPAGFFTRVTGRPFSSPRETTRAYNVVIFGETGVGKSSLINLITGLHQAKTSPDVDSCTERNQDYEVTIADRKFKIWDTAGLNGGTFSRIHAAIADRNLRRFLSKLHKKGELDLLIYCVRASRTTQALVRHYKKFYSSVCKRSVPVVVIVTCLENTPGEMDSWWQRNVGNFGKLGMVFAGHACVTTIADDPGDTASLRARREYSGRAVRSLIYENCRPHKLHTY</sequence>
<dbReference type="Pfam" id="PF01926">
    <property type="entry name" value="MMR_HSR1"/>
    <property type="match status" value="1"/>
</dbReference>
<evidence type="ECO:0000313" key="3">
    <source>
        <dbReference type="Proteomes" id="UP000053989"/>
    </source>
</evidence>
<name>A0A0C3EL86_9AGAM</name>
<reference evidence="2 3" key="1">
    <citation type="submission" date="2014-04" db="EMBL/GenBank/DDBJ databases">
        <authorList>
            <consortium name="DOE Joint Genome Institute"/>
            <person name="Kuo A."/>
            <person name="Kohler A."/>
            <person name="Nagy L.G."/>
            <person name="Floudas D."/>
            <person name="Copeland A."/>
            <person name="Barry K.W."/>
            <person name="Cichocki N."/>
            <person name="Veneault-Fourrey C."/>
            <person name="LaButti K."/>
            <person name="Lindquist E.A."/>
            <person name="Lipzen A."/>
            <person name="Lundell T."/>
            <person name="Morin E."/>
            <person name="Murat C."/>
            <person name="Sun H."/>
            <person name="Tunlid A."/>
            <person name="Henrissat B."/>
            <person name="Grigoriev I.V."/>
            <person name="Hibbett D.S."/>
            <person name="Martin F."/>
            <person name="Nordberg H.P."/>
            <person name="Cantor M.N."/>
            <person name="Hua S.X."/>
        </authorList>
    </citation>
    <scope>NUCLEOTIDE SEQUENCE [LARGE SCALE GENOMIC DNA]</scope>
    <source>
        <strain evidence="2 3">Foug A</strain>
    </source>
</reference>
<dbReference type="CDD" id="cd00882">
    <property type="entry name" value="Ras_like_GTPase"/>
    <property type="match status" value="1"/>
</dbReference>
<evidence type="ECO:0000259" key="1">
    <source>
        <dbReference type="Pfam" id="PF01926"/>
    </source>
</evidence>
<reference evidence="3" key="2">
    <citation type="submission" date="2015-01" db="EMBL/GenBank/DDBJ databases">
        <title>Evolutionary Origins and Diversification of the Mycorrhizal Mutualists.</title>
        <authorList>
            <consortium name="DOE Joint Genome Institute"/>
            <consortium name="Mycorrhizal Genomics Consortium"/>
            <person name="Kohler A."/>
            <person name="Kuo A."/>
            <person name="Nagy L.G."/>
            <person name="Floudas D."/>
            <person name="Copeland A."/>
            <person name="Barry K.W."/>
            <person name="Cichocki N."/>
            <person name="Veneault-Fourrey C."/>
            <person name="LaButti K."/>
            <person name="Lindquist E.A."/>
            <person name="Lipzen A."/>
            <person name="Lundell T."/>
            <person name="Morin E."/>
            <person name="Murat C."/>
            <person name="Riley R."/>
            <person name="Ohm R."/>
            <person name="Sun H."/>
            <person name="Tunlid A."/>
            <person name="Henrissat B."/>
            <person name="Grigoriev I.V."/>
            <person name="Hibbett D.S."/>
            <person name="Martin F."/>
        </authorList>
    </citation>
    <scope>NUCLEOTIDE SEQUENCE [LARGE SCALE GENOMIC DNA]</scope>
    <source>
        <strain evidence="3">Foug A</strain>
    </source>
</reference>
<dbReference type="STRING" id="1036808.A0A0C3EL86"/>
<dbReference type="InterPro" id="IPR027417">
    <property type="entry name" value="P-loop_NTPase"/>
</dbReference>
<dbReference type="PROSITE" id="PS00675">
    <property type="entry name" value="SIGMA54_INTERACT_1"/>
    <property type="match status" value="1"/>
</dbReference>
<keyword evidence="3" id="KW-1185">Reference proteome</keyword>
<organism evidence="2 3">
    <name type="scientific">Scleroderma citrinum Foug A</name>
    <dbReference type="NCBI Taxonomy" id="1036808"/>
    <lineage>
        <taxon>Eukaryota</taxon>
        <taxon>Fungi</taxon>
        <taxon>Dikarya</taxon>
        <taxon>Basidiomycota</taxon>
        <taxon>Agaricomycotina</taxon>
        <taxon>Agaricomycetes</taxon>
        <taxon>Agaricomycetidae</taxon>
        <taxon>Boletales</taxon>
        <taxon>Sclerodermatineae</taxon>
        <taxon>Sclerodermataceae</taxon>
        <taxon>Scleroderma</taxon>
    </lineage>
</organism>
<dbReference type="GO" id="GO:0005525">
    <property type="term" value="F:GTP binding"/>
    <property type="evidence" value="ECO:0007669"/>
    <property type="project" value="InterPro"/>
</dbReference>